<gene>
    <name evidence="2" type="ORF">SAMN04488498_104359</name>
</gene>
<dbReference type="RefSeq" id="WP_149760023.1">
    <property type="nucleotide sequence ID" value="NZ_BSPE01000007.1"/>
</dbReference>
<sequence>MAWNEAQKAEIIKAFFETGDSASVIASRYGCSRNAIIGLAHRHRARNGIAPQTRAAVGRSTHRKPQGKPTARPVTKRPALAIGKSAAFAAGRAGTAMLTKEFAAIGVRLLPLPPTARSVPLVELAAGECRFSVTPHHAGRDQHRFCGAPADGSYCAHHARLAHA</sequence>
<evidence type="ECO:0000313" key="2">
    <source>
        <dbReference type="EMBL" id="SFK29759.1"/>
    </source>
</evidence>
<dbReference type="EMBL" id="FOSL01000004">
    <property type="protein sequence ID" value="SFK29759.1"/>
    <property type="molecule type" value="Genomic_DNA"/>
</dbReference>
<dbReference type="AlphaFoldDB" id="A0A1I3YEF6"/>
<protein>
    <submittedName>
        <fullName evidence="2">GcrA cell cycle regulator</fullName>
    </submittedName>
</protein>
<dbReference type="OrthoDB" id="8252039at2"/>
<keyword evidence="3" id="KW-1185">Reference proteome</keyword>
<dbReference type="InterPro" id="IPR011681">
    <property type="entry name" value="GcrA"/>
</dbReference>
<organism evidence="2 3">
    <name type="scientific">Neomesorhizobium albiziae</name>
    <dbReference type="NCBI Taxonomy" id="335020"/>
    <lineage>
        <taxon>Bacteria</taxon>
        <taxon>Pseudomonadati</taxon>
        <taxon>Pseudomonadota</taxon>
        <taxon>Alphaproteobacteria</taxon>
        <taxon>Hyphomicrobiales</taxon>
        <taxon>Phyllobacteriaceae</taxon>
        <taxon>Neomesorhizobium</taxon>
    </lineage>
</organism>
<feature type="region of interest" description="Disordered" evidence="1">
    <location>
        <begin position="52"/>
        <end position="75"/>
    </location>
</feature>
<evidence type="ECO:0000313" key="3">
    <source>
        <dbReference type="Proteomes" id="UP000323300"/>
    </source>
</evidence>
<name>A0A1I3YEF6_9HYPH</name>
<reference evidence="2 3" key="1">
    <citation type="submission" date="2016-10" db="EMBL/GenBank/DDBJ databases">
        <authorList>
            <person name="Varghese N."/>
            <person name="Submissions S."/>
        </authorList>
    </citation>
    <scope>NUCLEOTIDE SEQUENCE [LARGE SCALE GENOMIC DNA]</scope>
    <source>
        <strain evidence="2 3">DSM 21822</strain>
    </source>
</reference>
<dbReference type="Proteomes" id="UP000323300">
    <property type="component" value="Unassembled WGS sequence"/>
</dbReference>
<evidence type="ECO:0000256" key="1">
    <source>
        <dbReference type="SAM" id="MobiDB-lite"/>
    </source>
</evidence>
<dbReference type="Pfam" id="PF07750">
    <property type="entry name" value="GcrA"/>
    <property type="match status" value="1"/>
</dbReference>
<accession>A0A1I3YEF6</accession>
<proteinExistence type="predicted"/>